<dbReference type="Proteomes" id="UP000012081">
    <property type="component" value="Unassembled WGS sequence"/>
</dbReference>
<dbReference type="AlphaFoldDB" id="M8E6R2"/>
<dbReference type="GO" id="GO:0016020">
    <property type="term" value="C:membrane"/>
    <property type="evidence" value="ECO:0007669"/>
    <property type="project" value="UniProtKB-SubCell"/>
</dbReference>
<gene>
    <name evidence="6" type="ORF">I532_19402</name>
</gene>
<dbReference type="OrthoDB" id="2476176at2"/>
<dbReference type="InterPro" id="IPR032808">
    <property type="entry name" value="DoxX"/>
</dbReference>
<keyword evidence="2 5" id="KW-0812">Transmembrane</keyword>
<evidence type="ECO:0000256" key="5">
    <source>
        <dbReference type="SAM" id="Phobius"/>
    </source>
</evidence>
<comment type="caution">
    <text evidence="6">The sequence shown here is derived from an EMBL/GenBank/DDBJ whole genome shotgun (WGS) entry which is preliminary data.</text>
</comment>
<dbReference type="STRING" id="1300222.I532_19402"/>
<sequence length="85" mass="9829">MKKWLRIAKWTLLSVTCFYFLFIGFFKLNGNPDITLAFQQYGYPYWFQIIIGPGEVLGGLGLLFHKLFRYAAFALAFITSGTRYG</sequence>
<proteinExistence type="predicted"/>
<keyword evidence="7" id="KW-1185">Reference proteome</keyword>
<protein>
    <recommendedName>
        <fullName evidence="8">DoxX family protein</fullName>
    </recommendedName>
</protein>
<organism evidence="6 7">
    <name type="scientific">Brevibacillus borstelensis AK1</name>
    <dbReference type="NCBI Taxonomy" id="1300222"/>
    <lineage>
        <taxon>Bacteria</taxon>
        <taxon>Bacillati</taxon>
        <taxon>Bacillota</taxon>
        <taxon>Bacilli</taxon>
        <taxon>Bacillales</taxon>
        <taxon>Paenibacillaceae</taxon>
        <taxon>Brevibacillus</taxon>
    </lineage>
</organism>
<evidence type="ECO:0008006" key="8">
    <source>
        <dbReference type="Google" id="ProtNLM"/>
    </source>
</evidence>
<evidence type="ECO:0000256" key="4">
    <source>
        <dbReference type="ARBA" id="ARBA00023136"/>
    </source>
</evidence>
<evidence type="ECO:0000313" key="7">
    <source>
        <dbReference type="Proteomes" id="UP000012081"/>
    </source>
</evidence>
<keyword evidence="3 5" id="KW-1133">Transmembrane helix</keyword>
<evidence type="ECO:0000313" key="6">
    <source>
        <dbReference type="EMBL" id="EMT51115.1"/>
    </source>
</evidence>
<evidence type="ECO:0000256" key="3">
    <source>
        <dbReference type="ARBA" id="ARBA00022989"/>
    </source>
</evidence>
<evidence type="ECO:0000256" key="1">
    <source>
        <dbReference type="ARBA" id="ARBA00004141"/>
    </source>
</evidence>
<dbReference type="EMBL" id="APBN01000010">
    <property type="protein sequence ID" value="EMT51115.1"/>
    <property type="molecule type" value="Genomic_DNA"/>
</dbReference>
<comment type="subcellular location">
    <subcellularLocation>
        <location evidence="1">Membrane</location>
        <topology evidence="1">Multi-pass membrane protein</topology>
    </subcellularLocation>
</comment>
<feature type="transmembrane region" description="Helical" evidence="5">
    <location>
        <begin position="45"/>
        <end position="64"/>
    </location>
</feature>
<evidence type="ECO:0000256" key="2">
    <source>
        <dbReference type="ARBA" id="ARBA00022692"/>
    </source>
</evidence>
<reference evidence="6 7" key="1">
    <citation type="submission" date="2013-03" db="EMBL/GenBank/DDBJ databases">
        <title>Assembly of a new bacterial strain Brevibacillus borstelensis AK1.</title>
        <authorList>
            <person name="Rajan I."/>
            <person name="PoliReddy D."/>
            <person name="Sugumar T."/>
            <person name="Rathinam K."/>
            <person name="Alqarawi S."/>
            <person name="Khalil A.B."/>
            <person name="Sivakumar N."/>
        </authorList>
    </citation>
    <scope>NUCLEOTIDE SEQUENCE [LARGE SCALE GENOMIC DNA]</scope>
    <source>
        <strain evidence="6 7">AK1</strain>
    </source>
</reference>
<keyword evidence="4 5" id="KW-0472">Membrane</keyword>
<accession>M8E6R2</accession>
<feature type="transmembrane region" description="Helical" evidence="5">
    <location>
        <begin position="7"/>
        <end position="25"/>
    </location>
</feature>
<name>M8E6R2_9BACL</name>
<dbReference type="Pfam" id="PF07681">
    <property type="entry name" value="DoxX"/>
    <property type="match status" value="1"/>
</dbReference>
<dbReference type="RefSeq" id="WP_003390299.1">
    <property type="nucleotide sequence ID" value="NZ_APBN01000010.1"/>
</dbReference>